<reference evidence="2" key="1">
    <citation type="submission" date="2022-11" db="UniProtKB">
        <authorList>
            <consortium name="WormBaseParasite"/>
        </authorList>
    </citation>
    <scope>IDENTIFICATION</scope>
</reference>
<evidence type="ECO:0000313" key="1">
    <source>
        <dbReference type="Proteomes" id="UP000887579"/>
    </source>
</evidence>
<proteinExistence type="predicted"/>
<organism evidence="1 2">
    <name type="scientific">Panagrolaimus sp. ES5</name>
    <dbReference type="NCBI Taxonomy" id="591445"/>
    <lineage>
        <taxon>Eukaryota</taxon>
        <taxon>Metazoa</taxon>
        <taxon>Ecdysozoa</taxon>
        <taxon>Nematoda</taxon>
        <taxon>Chromadorea</taxon>
        <taxon>Rhabditida</taxon>
        <taxon>Tylenchina</taxon>
        <taxon>Panagrolaimomorpha</taxon>
        <taxon>Panagrolaimoidea</taxon>
        <taxon>Panagrolaimidae</taxon>
        <taxon>Panagrolaimus</taxon>
    </lineage>
</organism>
<name>A0AC34GEU2_9BILA</name>
<evidence type="ECO:0000313" key="2">
    <source>
        <dbReference type="WBParaSite" id="ES5_v2.g28136.t1"/>
    </source>
</evidence>
<protein>
    <submittedName>
        <fullName evidence="2">Uncharacterized protein</fullName>
    </submittedName>
</protein>
<sequence>INQDEIPSNIPSFRDEDYAVHNELSEEFLRILVSENSNFVENLLAGSGSYLTSNTVQYIFTICIRLRIPDDVKYFAIDIFDKFMTTQGIALWDAVAKLNRSSKA</sequence>
<accession>A0AC34GEU2</accession>
<dbReference type="Proteomes" id="UP000887579">
    <property type="component" value="Unplaced"/>
</dbReference>
<dbReference type="WBParaSite" id="ES5_v2.g28136.t1">
    <property type="protein sequence ID" value="ES5_v2.g28136.t1"/>
    <property type="gene ID" value="ES5_v2.g28136"/>
</dbReference>